<feature type="transmembrane region" description="Helical" evidence="7">
    <location>
        <begin position="480"/>
        <end position="498"/>
    </location>
</feature>
<keyword evidence="6 7" id="KW-0472">Membrane</keyword>
<dbReference type="HOGENOM" id="CLU_001265_30_13_1"/>
<dbReference type="EMBL" id="KN832874">
    <property type="protein sequence ID" value="KIN02746.1"/>
    <property type="molecule type" value="Genomic_DNA"/>
</dbReference>
<reference evidence="10" key="2">
    <citation type="submission" date="2015-01" db="EMBL/GenBank/DDBJ databases">
        <title>Evolutionary Origins and Diversification of the Mycorrhizal Mutualists.</title>
        <authorList>
            <consortium name="DOE Joint Genome Institute"/>
            <consortium name="Mycorrhizal Genomics Consortium"/>
            <person name="Kohler A."/>
            <person name="Kuo A."/>
            <person name="Nagy L.G."/>
            <person name="Floudas D."/>
            <person name="Copeland A."/>
            <person name="Barry K.W."/>
            <person name="Cichocki N."/>
            <person name="Veneault-Fourrey C."/>
            <person name="LaButti K."/>
            <person name="Lindquist E.A."/>
            <person name="Lipzen A."/>
            <person name="Lundell T."/>
            <person name="Morin E."/>
            <person name="Murat C."/>
            <person name="Riley R."/>
            <person name="Ohm R."/>
            <person name="Sun H."/>
            <person name="Tunlid A."/>
            <person name="Henrissat B."/>
            <person name="Grigoriev I.V."/>
            <person name="Hibbett D.S."/>
            <person name="Martin F."/>
        </authorList>
    </citation>
    <scope>NUCLEOTIDE SEQUENCE [LARGE SCALE GENOMIC DNA]</scope>
    <source>
        <strain evidence="10">Zn</strain>
    </source>
</reference>
<evidence type="ECO:0000259" key="8">
    <source>
        <dbReference type="PROSITE" id="PS50850"/>
    </source>
</evidence>
<keyword evidence="4 7" id="KW-0812">Transmembrane</keyword>
<dbReference type="FunFam" id="1.20.1250.20:FF:000134">
    <property type="entry name" value="MFS sugar transporter protein"/>
    <property type="match status" value="1"/>
</dbReference>
<dbReference type="GO" id="GO:0005351">
    <property type="term" value="F:carbohydrate:proton symporter activity"/>
    <property type="evidence" value="ECO:0007669"/>
    <property type="project" value="TreeGrafter"/>
</dbReference>
<comment type="similarity">
    <text evidence="2">Belongs to the major facilitator superfamily. Sugar transporter (TC 2.A.1.1) family.</text>
</comment>
<dbReference type="SUPFAM" id="SSF103473">
    <property type="entry name" value="MFS general substrate transporter"/>
    <property type="match status" value="1"/>
</dbReference>
<evidence type="ECO:0000256" key="6">
    <source>
        <dbReference type="ARBA" id="ARBA00023136"/>
    </source>
</evidence>
<evidence type="ECO:0000256" key="5">
    <source>
        <dbReference type="ARBA" id="ARBA00022989"/>
    </source>
</evidence>
<evidence type="ECO:0000256" key="2">
    <source>
        <dbReference type="ARBA" id="ARBA00010992"/>
    </source>
</evidence>
<dbReference type="AlphaFoldDB" id="A0A0C3H3M5"/>
<reference evidence="9 10" key="1">
    <citation type="submission" date="2014-04" db="EMBL/GenBank/DDBJ databases">
        <authorList>
            <consortium name="DOE Joint Genome Institute"/>
            <person name="Kuo A."/>
            <person name="Martino E."/>
            <person name="Perotto S."/>
            <person name="Kohler A."/>
            <person name="Nagy L.G."/>
            <person name="Floudas D."/>
            <person name="Copeland A."/>
            <person name="Barry K.W."/>
            <person name="Cichocki N."/>
            <person name="Veneault-Fourrey C."/>
            <person name="LaButti K."/>
            <person name="Lindquist E.A."/>
            <person name="Lipzen A."/>
            <person name="Lundell T."/>
            <person name="Morin E."/>
            <person name="Murat C."/>
            <person name="Sun H."/>
            <person name="Tunlid A."/>
            <person name="Henrissat B."/>
            <person name="Grigoriev I.V."/>
            <person name="Hibbett D.S."/>
            <person name="Martin F."/>
            <person name="Nordberg H.P."/>
            <person name="Cantor M.N."/>
            <person name="Hua S.X."/>
        </authorList>
    </citation>
    <scope>NUCLEOTIDE SEQUENCE [LARGE SCALE GENOMIC DNA]</scope>
    <source>
        <strain evidence="9 10">Zn</strain>
    </source>
</reference>
<name>A0A0C3H3M5_OIDMZ</name>
<feature type="transmembrane region" description="Helical" evidence="7">
    <location>
        <begin position="354"/>
        <end position="371"/>
    </location>
</feature>
<protein>
    <recommendedName>
        <fullName evidence="8">Major facilitator superfamily (MFS) profile domain-containing protein</fullName>
    </recommendedName>
</protein>
<dbReference type="InParanoid" id="A0A0C3H3M5"/>
<keyword evidence="10" id="KW-1185">Reference proteome</keyword>
<evidence type="ECO:0000256" key="4">
    <source>
        <dbReference type="ARBA" id="ARBA00022692"/>
    </source>
</evidence>
<keyword evidence="3" id="KW-0813">Transport</keyword>
<proteinExistence type="inferred from homology"/>
<dbReference type="PROSITE" id="PS50850">
    <property type="entry name" value="MFS"/>
    <property type="match status" value="1"/>
</dbReference>
<evidence type="ECO:0000256" key="3">
    <source>
        <dbReference type="ARBA" id="ARBA00022448"/>
    </source>
</evidence>
<feature type="transmembrane region" description="Helical" evidence="7">
    <location>
        <begin position="221"/>
        <end position="241"/>
    </location>
</feature>
<evidence type="ECO:0000256" key="7">
    <source>
        <dbReference type="SAM" id="Phobius"/>
    </source>
</evidence>
<feature type="transmembrane region" description="Helical" evidence="7">
    <location>
        <begin position="407"/>
        <end position="429"/>
    </location>
</feature>
<feature type="transmembrane region" description="Helical" evidence="7">
    <location>
        <begin position="312"/>
        <end position="334"/>
    </location>
</feature>
<comment type="subcellular location">
    <subcellularLocation>
        <location evidence="1">Membrane</location>
        <topology evidence="1">Multi-pass membrane protein</topology>
    </subcellularLocation>
</comment>
<sequence length="557" mass="62343">MAANKTEPIALTETRSIDAYKHDADNIEEVVIARLTEEEIFKLSEEAFSWKSMAALRIAGIMFVQGCNQAGYGVDWGVISGINSYKSWHNYLHFSNDSTTYATLNALMSIGNICGAPFQTFADVIGRRGINWVGNFIVIVAAILQGCAQNMPMFMAGRFLLGFGSAIMSSPQYMAEVAPAHLRGRLVGIFGSCFQVGSVIMLAAMVGFTDLSDSNNWQWRVPLLLEAMFPLIVCVFIYILTPESPRWLVMKGKIAQAREVIAKHHTVSEDVNAPLVDAVIRQIEDSLESDRILNRQWWNWTVFVTKAARYRFLILILYAIFQQWNGGGIITYYLSPMLDQIGITSPRDQLGWNLGLTLVYWLFTLIGATFIDKFRRRTLIFTSLILFAILQTAATLTSWQYNTAGQPLAAVGLTITWVFLFQMASASLIAIMHNLYPVEVLALPLRAKGLGMFSLLQGVCGVIQTYGIQVGIEKLGYKIWAVYVGYNLCQLVASFFIFPETYGLSLEEIDAVFETPGVRPVKMSLDIQKAKNEKQRLDDEARGIPAKTGLRKVWKYL</sequence>
<feature type="transmembrane region" description="Helical" evidence="7">
    <location>
        <begin position="154"/>
        <end position="174"/>
    </location>
</feature>
<feature type="transmembrane region" description="Helical" evidence="7">
    <location>
        <begin position="378"/>
        <end position="401"/>
    </location>
</feature>
<evidence type="ECO:0000313" key="9">
    <source>
        <dbReference type="EMBL" id="KIN02746.1"/>
    </source>
</evidence>
<dbReference type="InterPro" id="IPR036259">
    <property type="entry name" value="MFS_trans_sf"/>
</dbReference>
<dbReference type="PANTHER" id="PTHR48022">
    <property type="entry name" value="PLASTIDIC GLUCOSE TRANSPORTER 4"/>
    <property type="match status" value="1"/>
</dbReference>
<dbReference type="Pfam" id="PF00083">
    <property type="entry name" value="Sugar_tr"/>
    <property type="match status" value="1"/>
</dbReference>
<dbReference type="PANTHER" id="PTHR48022:SF79">
    <property type="entry name" value="LACTOSE PERMEASE, PUTATIVE (AFU_ORTHOLOGUE AFUA_6G01860)-RELATED"/>
    <property type="match status" value="1"/>
</dbReference>
<feature type="transmembrane region" description="Helical" evidence="7">
    <location>
        <begin position="450"/>
        <end position="468"/>
    </location>
</feature>
<dbReference type="InterPro" id="IPR050360">
    <property type="entry name" value="MFS_Sugar_Transporters"/>
</dbReference>
<organism evidence="9 10">
    <name type="scientific">Oidiodendron maius (strain Zn)</name>
    <dbReference type="NCBI Taxonomy" id="913774"/>
    <lineage>
        <taxon>Eukaryota</taxon>
        <taxon>Fungi</taxon>
        <taxon>Dikarya</taxon>
        <taxon>Ascomycota</taxon>
        <taxon>Pezizomycotina</taxon>
        <taxon>Leotiomycetes</taxon>
        <taxon>Leotiomycetes incertae sedis</taxon>
        <taxon>Myxotrichaceae</taxon>
        <taxon>Oidiodendron</taxon>
    </lineage>
</organism>
<evidence type="ECO:0000256" key="1">
    <source>
        <dbReference type="ARBA" id="ARBA00004141"/>
    </source>
</evidence>
<keyword evidence="5 7" id="KW-1133">Transmembrane helix</keyword>
<accession>A0A0C3H3M5</accession>
<feature type="transmembrane region" description="Helical" evidence="7">
    <location>
        <begin position="186"/>
        <end position="209"/>
    </location>
</feature>
<dbReference type="Proteomes" id="UP000054321">
    <property type="component" value="Unassembled WGS sequence"/>
</dbReference>
<dbReference type="OrthoDB" id="65569at2759"/>
<dbReference type="Gene3D" id="1.20.1250.20">
    <property type="entry name" value="MFS general substrate transporter like domains"/>
    <property type="match status" value="1"/>
</dbReference>
<evidence type="ECO:0000313" key="10">
    <source>
        <dbReference type="Proteomes" id="UP000054321"/>
    </source>
</evidence>
<feature type="transmembrane region" description="Helical" evidence="7">
    <location>
        <begin position="129"/>
        <end position="148"/>
    </location>
</feature>
<dbReference type="InterPro" id="IPR020846">
    <property type="entry name" value="MFS_dom"/>
</dbReference>
<dbReference type="GO" id="GO:0016020">
    <property type="term" value="C:membrane"/>
    <property type="evidence" value="ECO:0007669"/>
    <property type="project" value="UniProtKB-SubCell"/>
</dbReference>
<gene>
    <name evidence="9" type="ORF">OIDMADRAFT_178627</name>
</gene>
<dbReference type="InterPro" id="IPR005828">
    <property type="entry name" value="MFS_sugar_transport-like"/>
</dbReference>
<feature type="domain" description="Major facilitator superfamily (MFS) profile" evidence="8">
    <location>
        <begin position="61"/>
        <end position="502"/>
    </location>
</feature>